<gene>
    <name evidence="1" type="ORF">S01H1_19468</name>
</gene>
<organism evidence="1">
    <name type="scientific">marine sediment metagenome</name>
    <dbReference type="NCBI Taxonomy" id="412755"/>
    <lineage>
        <taxon>unclassified sequences</taxon>
        <taxon>metagenomes</taxon>
        <taxon>ecological metagenomes</taxon>
    </lineage>
</organism>
<evidence type="ECO:0008006" key="2">
    <source>
        <dbReference type="Google" id="ProtNLM"/>
    </source>
</evidence>
<dbReference type="AlphaFoldDB" id="X0U251"/>
<comment type="caution">
    <text evidence="1">The sequence shown here is derived from an EMBL/GenBank/DDBJ whole genome shotgun (WGS) entry which is preliminary data.</text>
</comment>
<proteinExistence type="predicted"/>
<evidence type="ECO:0000313" key="1">
    <source>
        <dbReference type="EMBL" id="GAF94457.1"/>
    </source>
</evidence>
<reference evidence="1" key="1">
    <citation type="journal article" date="2014" name="Front. Microbiol.">
        <title>High frequency of phylogenetically diverse reductive dehalogenase-homologous genes in deep subseafloor sedimentary metagenomes.</title>
        <authorList>
            <person name="Kawai M."/>
            <person name="Futagami T."/>
            <person name="Toyoda A."/>
            <person name="Takaki Y."/>
            <person name="Nishi S."/>
            <person name="Hori S."/>
            <person name="Arai W."/>
            <person name="Tsubouchi T."/>
            <person name="Morono Y."/>
            <person name="Uchiyama I."/>
            <person name="Ito T."/>
            <person name="Fujiyama A."/>
            <person name="Inagaki F."/>
            <person name="Takami H."/>
        </authorList>
    </citation>
    <scope>NUCLEOTIDE SEQUENCE</scope>
    <source>
        <strain evidence="1">Expedition CK06-06</strain>
    </source>
</reference>
<accession>X0U251</accession>
<dbReference type="EMBL" id="BARS01010516">
    <property type="protein sequence ID" value="GAF94457.1"/>
    <property type="molecule type" value="Genomic_DNA"/>
</dbReference>
<protein>
    <recommendedName>
        <fullName evidence="2">Glycosyltransferase 2-like domain-containing protein</fullName>
    </recommendedName>
</protein>
<name>X0U251_9ZZZZ</name>
<sequence length="90" mass="10538">MKVVVGCPVYERGWVLNAWFDALEGWREHVDLKFLFVYTDSEDDTLDIIKKRAGSHLVFPFNDGDHSTQRNWGDQSRLETMADMRNFLIS</sequence>
<feature type="non-terminal residue" evidence="1">
    <location>
        <position position="90"/>
    </location>
</feature>